<proteinExistence type="inferred from homology"/>
<sequence>MADSTPSRILPSYPADRAKLLFDINVNGVFYTAREGARRMIPNKKGSIILVGSMSANIVNTPQLQTPYNASKAAVKHMAASLAVEWAPHNIRVNCLSPGYMLTKLTRTVLEGNAELKNTWEKLTPMGRMGEPEDLAAIAGPASQQNAAGQYDYTKRKRWGDLISSEVVETVAFVVNSSLTVLLCGAAICELLGWRDADFLDTELTEYMDEGDQDTFREWFDLCFQNPQPNDSIQVDMRVNSTSIWPSVEVITVEFQGAPQVIPLEDEPEMVIVALHAGRAPTRHLESFSEYVSLQMERIELERLLGELRIQAGPETLTELASSRIASEESNSFYTSSNMATARAQDDEDPSGRNPEALFSQAGSSPLANPTSTGEEDQEDGGPKKKKARDLYLKKSNPNEKHVCVTCGNTESPEWRKGPLGPKTLCNACGLRWAKQNRKPEDPDAATGNTEDASSSKEN</sequence>
<evidence type="ECO:0000256" key="2">
    <source>
        <dbReference type="ARBA" id="ARBA00022857"/>
    </source>
</evidence>
<feature type="region of interest" description="Disordered" evidence="5">
    <location>
        <begin position="321"/>
        <end position="387"/>
    </location>
</feature>
<dbReference type="InterPro" id="IPR013088">
    <property type="entry name" value="Znf_NHR/GATA"/>
</dbReference>
<feature type="compositionally biased region" description="Polar residues" evidence="5">
    <location>
        <begin position="361"/>
        <end position="373"/>
    </location>
</feature>
<dbReference type="InterPro" id="IPR002347">
    <property type="entry name" value="SDR_fam"/>
</dbReference>
<keyword evidence="4" id="KW-0863">Zinc-finger</keyword>
<feature type="compositionally biased region" description="Polar residues" evidence="5">
    <location>
        <begin position="321"/>
        <end position="340"/>
    </location>
</feature>
<evidence type="ECO:0000313" key="7">
    <source>
        <dbReference type="EMBL" id="RXW22315.1"/>
    </source>
</evidence>
<dbReference type="PROSITE" id="PS00061">
    <property type="entry name" value="ADH_SHORT"/>
    <property type="match status" value="1"/>
</dbReference>
<dbReference type="OrthoDB" id="2162994at2759"/>
<feature type="region of interest" description="Disordered" evidence="5">
    <location>
        <begin position="434"/>
        <end position="459"/>
    </location>
</feature>
<dbReference type="Gene3D" id="3.40.50.720">
    <property type="entry name" value="NAD(P)-binding Rossmann-like Domain"/>
    <property type="match status" value="1"/>
</dbReference>
<dbReference type="InterPro" id="IPR000679">
    <property type="entry name" value="Znf_GATA"/>
</dbReference>
<dbReference type="GO" id="GO:0050664">
    <property type="term" value="F:oxidoreductase activity, acting on NAD(P)H, oxygen as acceptor"/>
    <property type="evidence" value="ECO:0007669"/>
    <property type="project" value="TreeGrafter"/>
</dbReference>
<dbReference type="STRING" id="2316362.A0A4Q2DTU5"/>
<dbReference type="Gene3D" id="3.30.50.10">
    <property type="entry name" value="Erythroid Transcription Factor GATA-1, subunit A"/>
    <property type="match status" value="1"/>
</dbReference>
<comment type="caution">
    <text evidence="7">The sequence shown here is derived from an EMBL/GenBank/DDBJ whole genome shotgun (WGS) entry which is preliminary data.</text>
</comment>
<dbReference type="Proteomes" id="UP000290288">
    <property type="component" value="Unassembled WGS sequence"/>
</dbReference>
<dbReference type="PANTHER" id="PTHR43008">
    <property type="entry name" value="BENZIL REDUCTASE"/>
    <property type="match status" value="1"/>
</dbReference>
<evidence type="ECO:0000313" key="8">
    <source>
        <dbReference type="Proteomes" id="UP000290288"/>
    </source>
</evidence>
<dbReference type="InterPro" id="IPR036291">
    <property type="entry name" value="NAD(P)-bd_dom_sf"/>
</dbReference>
<name>A0A4Q2DTU5_9AGAR</name>
<dbReference type="AlphaFoldDB" id="A0A4Q2DTU5"/>
<dbReference type="GO" id="GO:0043565">
    <property type="term" value="F:sequence-specific DNA binding"/>
    <property type="evidence" value="ECO:0007669"/>
    <property type="project" value="InterPro"/>
</dbReference>
<evidence type="ECO:0000259" key="6">
    <source>
        <dbReference type="PROSITE" id="PS50114"/>
    </source>
</evidence>
<dbReference type="Pfam" id="PF00320">
    <property type="entry name" value="GATA"/>
    <property type="match status" value="1"/>
</dbReference>
<dbReference type="CDD" id="cd00202">
    <property type="entry name" value="ZnF_GATA"/>
    <property type="match status" value="1"/>
</dbReference>
<comment type="similarity">
    <text evidence="1">Belongs to the short-chain dehydrogenases/reductases (SDR) family.</text>
</comment>
<evidence type="ECO:0000256" key="4">
    <source>
        <dbReference type="PROSITE-ProRule" id="PRU00094"/>
    </source>
</evidence>
<dbReference type="EMBL" id="SDEE01000075">
    <property type="protein sequence ID" value="RXW22315.1"/>
    <property type="molecule type" value="Genomic_DNA"/>
</dbReference>
<dbReference type="PROSITE" id="PS50114">
    <property type="entry name" value="GATA_ZN_FINGER_2"/>
    <property type="match status" value="1"/>
</dbReference>
<dbReference type="SUPFAM" id="SSF57716">
    <property type="entry name" value="Glucocorticoid receptor-like (DNA-binding domain)"/>
    <property type="match status" value="1"/>
</dbReference>
<dbReference type="PANTHER" id="PTHR43008:SF14">
    <property type="entry name" value="DEHYDROGENASE ARBD, PUTATIVE-RELATED"/>
    <property type="match status" value="1"/>
</dbReference>
<evidence type="ECO:0000256" key="3">
    <source>
        <dbReference type="ARBA" id="ARBA00023002"/>
    </source>
</evidence>
<dbReference type="SUPFAM" id="SSF51735">
    <property type="entry name" value="NAD(P)-binding Rossmann-fold domains"/>
    <property type="match status" value="1"/>
</dbReference>
<organism evidence="7 8">
    <name type="scientific">Candolleomyces aberdarensis</name>
    <dbReference type="NCBI Taxonomy" id="2316362"/>
    <lineage>
        <taxon>Eukaryota</taxon>
        <taxon>Fungi</taxon>
        <taxon>Dikarya</taxon>
        <taxon>Basidiomycota</taxon>
        <taxon>Agaricomycotina</taxon>
        <taxon>Agaricomycetes</taxon>
        <taxon>Agaricomycetidae</taxon>
        <taxon>Agaricales</taxon>
        <taxon>Agaricineae</taxon>
        <taxon>Psathyrellaceae</taxon>
        <taxon>Candolleomyces</taxon>
    </lineage>
</organism>
<feature type="domain" description="GATA-type" evidence="6">
    <location>
        <begin position="398"/>
        <end position="431"/>
    </location>
</feature>
<dbReference type="GO" id="GO:0008270">
    <property type="term" value="F:zinc ion binding"/>
    <property type="evidence" value="ECO:0007669"/>
    <property type="project" value="UniProtKB-KW"/>
</dbReference>
<dbReference type="GO" id="GO:0006355">
    <property type="term" value="P:regulation of DNA-templated transcription"/>
    <property type="evidence" value="ECO:0007669"/>
    <property type="project" value="InterPro"/>
</dbReference>
<dbReference type="Pfam" id="PF13561">
    <property type="entry name" value="adh_short_C2"/>
    <property type="match status" value="1"/>
</dbReference>
<evidence type="ECO:0000256" key="1">
    <source>
        <dbReference type="ARBA" id="ARBA00006484"/>
    </source>
</evidence>
<reference evidence="7 8" key="1">
    <citation type="submission" date="2019-01" db="EMBL/GenBank/DDBJ databases">
        <title>Draft genome sequence of Psathyrella aberdarensis IHI B618.</title>
        <authorList>
            <person name="Buettner E."/>
            <person name="Kellner H."/>
        </authorList>
    </citation>
    <scope>NUCLEOTIDE SEQUENCE [LARGE SCALE GENOMIC DNA]</scope>
    <source>
        <strain evidence="7 8">IHI B618</strain>
    </source>
</reference>
<dbReference type="SUPFAM" id="SSF55785">
    <property type="entry name" value="PYP-like sensor domain (PAS domain)"/>
    <property type="match status" value="1"/>
</dbReference>
<dbReference type="InterPro" id="IPR020904">
    <property type="entry name" value="Sc_DH/Rdtase_CS"/>
</dbReference>
<keyword evidence="8" id="KW-1185">Reference proteome</keyword>
<keyword evidence="3" id="KW-0560">Oxidoreductase</keyword>
<keyword evidence="2" id="KW-0521">NADP</keyword>
<protein>
    <recommendedName>
        <fullName evidence="6">GATA-type domain-containing protein</fullName>
    </recommendedName>
</protein>
<gene>
    <name evidence="7" type="ORF">EST38_g3542</name>
</gene>
<feature type="region of interest" description="Disordered" evidence="5">
    <location>
        <begin position="402"/>
        <end position="421"/>
    </location>
</feature>
<dbReference type="PROSITE" id="PS00344">
    <property type="entry name" value="GATA_ZN_FINGER_1"/>
    <property type="match status" value="1"/>
</dbReference>
<keyword evidence="4" id="KW-0479">Metal-binding</keyword>
<accession>A0A4Q2DTU5</accession>
<dbReference type="InterPro" id="IPR000014">
    <property type="entry name" value="PAS"/>
</dbReference>
<keyword evidence="4" id="KW-0862">Zinc</keyword>
<dbReference type="SMART" id="SM00401">
    <property type="entry name" value="ZnF_GATA"/>
    <property type="match status" value="1"/>
</dbReference>
<dbReference type="PRINTS" id="PR00081">
    <property type="entry name" value="GDHRDH"/>
</dbReference>
<dbReference type="GO" id="GO:0016616">
    <property type="term" value="F:oxidoreductase activity, acting on the CH-OH group of donors, NAD or NADP as acceptor"/>
    <property type="evidence" value="ECO:0007669"/>
    <property type="project" value="UniProtKB-ARBA"/>
</dbReference>
<dbReference type="InterPro" id="IPR035965">
    <property type="entry name" value="PAS-like_dom_sf"/>
</dbReference>
<dbReference type="CDD" id="cd00130">
    <property type="entry name" value="PAS"/>
    <property type="match status" value="1"/>
</dbReference>
<evidence type="ECO:0000256" key="5">
    <source>
        <dbReference type="SAM" id="MobiDB-lite"/>
    </source>
</evidence>